<dbReference type="GO" id="GO:0051539">
    <property type="term" value="F:4 iron, 4 sulfur cluster binding"/>
    <property type="evidence" value="ECO:0007669"/>
    <property type="project" value="UniProtKB-KW"/>
</dbReference>
<dbReference type="PANTHER" id="PTHR30352:SF5">
    <property type="entry name" value="PYRUVATE FORMATE-LYASE 1-ACTIVATING ENZYME"/>
    <property type="match status" value="1"/>
</dbReference>
<gene>
    <name evidence="8" type="ORF">S06H3_50751</name>
</gene>
<keyword evidence="4" id="KW-0479">Metal-binding</keyword>
<protein>
    <recommendedName>
        <fullName evidence="7">Radical SAM core domain-containing protein</fullName>
    </recommendedName>
</protein>
<evidence type="ECO:0000256" key="1">
    <source>
        <dbReference type="ARBA" id="ARBA00001966"/>
    </source>
</evidence>
<dbReference type="PANTHER" id="PTHR30352">
    <property type="entry name" value="PYRUVATE FORMATE-LYASE-ACTIVATING ENZYME"/>
    <property type="match status" value="1"/>
</dbReference>
<evidence type="ECO:0000256" key="5">
    <source>
        <dbReference type="ARBA" id="ARBA00023004"/>
    </source>
</evidence>
<evidence type="ECO:0000256" key="6">
    <source>
        <dbReference type="ARBA" id="ARBA00023014"/>
    </source>
</evidence>
<dbReference type="InterPro" id="IPR034457">
    <property type="entry name" value="Organic_radical-activating"/>
</dbReference>
<reference evidence="8" key="1">
    <citation type="journal article" date="2014" name="Front. Microbiol.">
        <title>High frequency of phylogenetically diverse reductive dehalogenase-homologous genes in deep subseafloor sedimentary metagenomes.</title>
        <authorList>
            <person name="Kawai M."/>
            <person name="Futagami T."/>
            <person name="Toyoda A."/>
            <person name="Takaki Y."/>
            <person name="Nishi S."/>
            <person name="Hori S."/>
            <person name="Arai W."/>
            <person name="Tsubouchi T."/>
            <person name="Morono Y."/>
            <person name="Uchiyama I."/>
            <person name="Ito T."/>
            <person name="Fujiyama A."/>
            <person name="Inagaki F."/>
            <person name="Takami H."/>
        </authorList>
    </citation>
    <scope>NUCLEOTIDE SEQUENCE</scope>
    <source>
        <strain evidence="8">Expedition CK06-06</strain>
    </source>
</reference>
<feature type="non-terminal residue" evidence="8">
    <location>
        <position position="1"/>
    </location>
</feature>
<dbReference type="GO" id="GO:0003824">
    <property type="term" value="F:catalytic activity"/>
    <property type="evidence" value="ECO:0007669"/>
    <property type="project" value="InterPro"/>
</dbReference>
<evidence type="ECO:0000256" key="2">
    <source>
        <dbReference type="ARBA" id="ARBA00022485"/>
    </source>
</evidence>
<dbReference type="GO" id="GO:0046872">
    <property type="term" value="F:metal ion binding"/>
    <property type="evidence" value="ECO:0007669"/>
    <property type="project" value="UniProtKB-KW"/>
</dbReference>
<dbReference type="EMBL" id="BARV01032158">
    <property type="protein sequence ID" value="GAI32677.1"/>
    <property type="molecule type" value="Genomic_DNA"/>
</dbReference>
<keyword evidence="3" id="KW-0949">S-adenosyl-L-methionine</keyword>
<proteinExistence type="predicted"/>
<dbReference type="Gene3D" id="3.20.20.70">
    <property type="entry name" value="Aldolase class I"/>
    <property type="match status" value="1"/>
</dbReference>
<name>X1MM12_9ZZZZ</name>
<dbReference type="NCBIfam" id="TIGR04337">
    <property type="entry name" value="AmmeMemoSam_rS"/>
    <property type="match status" value="1"/>
</dbReference>
<dbReference type="InterPro" id="IPR013785">
    <property type="entry name" value="Aldolase_TIM"/>
</dbReference>
<evidence type="ECO:0000313" key="8">
    <source>
        <dbReference type="EMBL" id="GAI32677.1"/>
    </source>
</evidence>
<keyword evidence="6" id="KW-0411">Iron-sulfur</keyword>
<comment type="caution">
    <text evidence="8">The sequence shown here is derived from an EMBL/GenBank/DDBJ whole genome shotgun (WGS) entry which is preliminary data.</text>
</comment>
<dbReference type="InterPro" id="IPR027596">
    <property type="entry name" value="AmmeMemoSam_rS"/>
</dbReference>
<evidence type="ECO:0000256" key="4">
    <source>
        <dbReference type="ARBA" id="ARBA00022723"/>
    </source>
</evidence>
<dbReference type="InterPro" id="IPR058240">
    <property type="entry name" value="rSAM_sf"/>
</dbReference>
<comment type="cofactor">
    <cofactor evidence="1">
        <name>[4Fe-4S] cluster</name>
        <dbReference type="ChEBI" id="CHEBI:49883"/>
    </cofactor>
</comment>
<accession>X1MM12</accession>
<dbReference type="InterPro" id="IPR007197">
    <property type="entry name" value="rSAM"/>
</dbReference>
<dbReference type="SUPFAM" id="SSF102114">
    <property type="entry name" value="Radical SAM enzymes"/>
    <property type="match status" value="1"/>
</dbReference>
<feature type="domain" description="Radical SAM core" evidence="7">
    <location>
        <begin position="2"/>
        <end position="98"/>
    </location>
</feature>
<sequence>NDPIVSYEYVLEMAKLAKKNNLKTVMITAGYINPEPLRELCQYMDAIKIDLKGFTNEFYQKVCRATLQPVLDAIKIIKEEGVWLEIVNLVIPSFNDNSSEIKAMCKWIVENVGTDVPLHFSRFWHSYKLENMETTPVRTLESAFSIATAAGLNYVYIGNVPGHPKGNTYCPHCGKLLIERIGFLAISQNNIVNGKCRYCHERIPGVW</sequence>
<evidence type="ECO:0000259" key="7">
    <source>
        <dbReference type="Pfam" id="PF04055"/>
    </source>
</evidence>
<organism evidence="8">
    <name type="scientific">marine sediment metagenome</name>
    <dbReference type="NCBI Taxonomy" id="412755"/>
    <lineage>
        <taxon>unclassified sequences</taxon>
        <taxon>metagenomes</taxon>
        <taxon>ecological metagenomes</taxon>
    </lineage>
</organism>
<keyword evidence="5" id="KW-0408">Iron</keyword>
<dbReference type="Pfam" id="PF04055">
    <property type="entry name" value="Radical_SAM"/>
    <property type="match status" value="1"/>
</dbReference>
<dbReference type="AlphaFoldDB" id="X1MM12"/>
<keyword evidence="2" id="KW-0004">4Fe-4S</keyword>
<evidence type="ECO:0000256" key="3">
    <source>
        <dbReference type="ARBA" id="ARBA00022691"/>
    </source>
</evidence>